<dbReference type="SMART" id="SM00256">
    <property type="entry name" value="FBOX"/>
    <property type="match status" value="1"/>
</dbReference>
<dbReference type="InterPro" id="IPR001810">
    <property type="entry name" value="F-box_dom"/>
</dbReference>
<keyword evidence="3" id="KW-1185">Reference proteome</keyword>
<accession>A0A1D1UQU4</accession>
<feature type="domain" description="F-box" evidence="1">
    <location>
        <begin position="7"/>
        <end position="57"/>
    </location>
</feature>
<protein>
    <recommendedName>
        <fullName evidence="1">F-box domain-containing protein</fullName>
    </recommendedName>
</protein>
<dbReference type="CDD" id="cd09917">
    <property type="entry name" value="F-box_SF"/>
    <property type="match status" value="1"/>
</dbReference>
<dbReference type="SUPFAM" id="SSF81383">
    <property type="entry name" value="F-box domain"/>
    <property type="match status" value="1"/>
</dbReference>
<proteinExistence type="predicted"/>
<reference evidence="2 3" key="1">
    <citation type="journal article" date="2016" name="Nat. Commun.">
        <title>Extremotolerant tardigrade genome and improved radiotolerance of human cultured cells by tardigrade-unique protein.</title>
        <authorList>
            <person name="Hashimoto T."/>
            <person name="Horikawa D.D."/>
            <person name="Saito Y."/>
            <person name="Kuwahara H."/>
            <person name="Kozuka-Hata H."/>
            <person name="Shin-I T."/>
            <person name="Minakuchi Y."/>
            <person name="Ohishi K."/>
            <person name="Motoyama A."/>
            <person name="Aizu T."/>
            <person name="Enomoto A."/>
            <person name="Kondo K."/>
            <person name="Tanaka S."/>
            <person name="Hara Y."/>
            <person name="Koshikawa S."/>
            <person name="Sagara H."/>
            <person name="Miura T."/>
            <person name="Yokobori S."/>
            <person name="Miyagawa K."/>
            <person name="Suzuki Y."/>
            <person name="Kubo T."/>
            <person name="Oyama M."/>
            <person name="Kohara Y."/>
            <person name="Fujiyama A."/>
            <person name="Arakawa K."/>
            <person name="Katayama T."/>
            <person name="Toyoda A."/>
            <person name="Kunieda T."/>
        </authorList>
    </citation>
    <scope>NUCLEOTIDE SEQUENCE [LARGE SCALE GENOMIC DNA]</scope>
    <source>
        <strain evidence="2 3">YOKOZUNA-1</strain>
    </source>
</reference>
<dbReference type="InterPro" id="IPR036047">
    <property type="entry name" value="F-box-like_dom_sf"/>
</dbReference>
<name>A0A1D1UQU4_RAMVA</name>
<organism evidence="2 3">
    <name type="scientific">Ramazzottius varieornatus</name>
    <name type="common">Water bear</name>
    <name type="synonym">Tardigrade</name>
    <dbReference type="NCBI Taxonomy" id="947166"/>
    <lineage>
        <taxon>Eukaryota</taxon>
        <taxon>Metazoa</taxon>
        <taxon>Ecdysozoa</taxon>
        <taxon>Tardigrada</taxon>
        <taxon>Eutardigrada</taxon>
        <taxon>Parachela</taxon>
        <taxon>Hypsibioidea</taxon>
        <taxon>Ramazzottiidae</taxon>
        <taxon>Ramazzottius</taxon>
    </lineage>
</organism>
<dbReference type="Gene3D" id="1.20.1280.50">
    <property type="match status" value="1"/>
</dbReference>
<sequence length="346" mass="40304">MESPDVLYTVYYLPPEILHEILQELDTLTQIKLSRVSSEWKAALSNPRLRKSCFLDIKLFHGTLHNSLLTPFWYRLAFCTGQATRAIALNRERIEDLLYNCISERTKILHVKLDVDRPDHVPEQIWSDFCLHFIWHLLRIGKNITHFLLEDAWVDGSVELWKYFMVPGRLPARFDGTATPHSLRVVSFKNGLFSTQRRFFPTLVWFPNGRCATYGGKPVNDCVYDKLPDGCSPYTKIPLLTFDLRNPSQAEQDMVLSLDCHSEEVPPGVLQTLTDKVRNLPEDARTRWKAELHLNEPQYRGVEAKEIDLNSVNWSTLRKTTQHFFLCFKAVYDPQVHHYDPFHGYV</sequence>
<evidence type="ECO:0000313" key="3">
    <source>
        <dbReference type="Proteomes" id="UP000186922"/>
    </source>
</evidence>
<dbReference type="Pfam" id="PF00646">
    <property type="entry name" value="F-box"/>
    <property type="match status" value="1"/>
</dbReference>
<dbReference type="AlphaFoldDB" id="A0A1D1UQU4"/>
<evidence type="ECO:0000259" key="1">
    <source>
        <dbReference type="PROSITE" id="PS50181"/>
    </source>
</evidence>
<dbReference type="EMBL" id="BDGG01000001">
    <property type="protein sequence ID" value="GAU88518.1"/>
    <property type="molecule type" value="Genomic_DNA"/>
</dbReference>
<dbReference type="Proteomes" id="UP000186922">
    <property type="component" value="Unassembled WGS sequence"/>
</dbReference>
<evidence type="ECO:0000313" key="2">
    <source>
        <dbReference type="EMBL" id="GAU88518.1"/>
    </source>
</evidence>
<gene>
    <name evidence="2" type="primary">RvY_01204-1</name>
    <name evidence="2" type="synonym">RvY_01204.1</name>
    <name evidence="2" type="ORF">RvY_01204</name>
</gene>
<dbReference type="PROSITE" id="PS50181">
    <property type="entry name" value="FBOX"/>
    <property type="match status" value="1"/>
</dbReference>
<comment type="caution">
    <text evidence="2">The sequence shown here is derived from an EMBL/GenBank/DDBJ whole genome shotgun (WGS) entry which is preliminary data.</text>
</comment>